<comment type="caution">
    <text evidence="1">The sequence shown here is derived from an EMBL/GenBank/DDBJ whole genome shotgun (WGS) entry which is preliminary data.</text>
</comment>
<proteinExistence type="predicted"/>
<organism evidence="1 2">
    <name type="scientific">Spiromyces aspiralis</name>
    <dbReference type="NCBI Taxonomy" id="68401"/>
    <lineage>
        <taxon>Eukaryota</taxon>
        <taxon>Fungi</taxon>
        <taxon>Fungi incertae sedis</taxon>
        <taxon>Zoopagomycota</taxon>
        <taxon>Kickxellomycotina</taxon>
        <taxon>Kickxellomycetes</taxon>
        <taxon>Kickxellales</taxon>
        <taxon>Kickxellaceae</taxon>
        <taxon>Spiromyces</taxon>
    </lineage>
</organism>
<keyword evidence="2" id="KW-1185">Reference proteome</keyword>
<reference evidence="1" key="1">
    <citation type="submission" date="2022-06" db="EMBL/GenBank/DDBJ databases">
        <title>Phylogenomic reconstructions and comparative analyses of Kickxellomycotina fungi.</title>
        <authorList>
            <person name="Reynolds N.K."/>
            <person name="Stajich J.E."/>
            <person name="Barry K."/>
            <person name="Grigoriev I.V."/>
            <person name="Crous P."/>
            <person name="Smith M.E."/>
        </authorList>
    </citation>
    <scope>NUCLEOTIDE SEQUENCE</scope>
    <source>
        <strain evidence="1">RSA 2271</strain>
    </source>
</reference>
<feature type="non-terminal residue" evidence="1">
    <location>
        <position position="127"/>
    </location>
</feature>
<dbReference type="EMBL" id="JAMZIH010004980">
    <property type="protein sequence ID" value="KAJ1676107.1"/>
    <property type="molecule type" value="Genomic_DNA"/>
</dbReference>
<gene>
    <name evidence="1" type="ORF">EV182_008871</name>
</gene>
<accession>A0ACC1HLE5</accession>
<feature type="non-terminal residue" evidence="1">
    <location>
        <position position="1"/>
    </location>
</feature>
<name>A0ACC1HLE5_9FUNG</name>
<evidence type="ECO:0000313" key="1">
    <source>
        <dbReference type="EMBL" id="KAJ1676107.1"/>
    </source>
</evidence>
<evidence type="ECO:0000313" key="2">
    <source>
        <dbReference type="Proteomes" id="UP001145114"/>
    </source>
</evidence>
<dbReference type="Proteomes" id="UP001145114">
    <property type="component" value="Unassembled WGS sequence"/>
</dbReference>
<sequence length="127" mass="14343">SVFYVVCYGLVYVYANGRLGNAFWDMSREDPAGYRAMILDKFPRLTKWLFDTSISQVNPGALKVLKDFHEVLFSRVDVENFYLCEGRDPREGYFSEIQADICSKFGLNPAALDLSSSSTLEGPNAIH</sequence>
<protein>
    <submittedName>
        <fullName evidence="1">Uncharacterized protein</fullName>
    </submittedName>
</protein>